<comment type="similarity">
    <text evidence="1 2">Belongs to the iron/ascorbate-dependent oxidoreductase family.</text>
</comment>
<accession>A0ABR2UJA1</accession>
<sequence>MSSAVSKSLFYLPLVDITPFLEDPRSPAAQQVIDDVRRACQSTGFFQIKGHGISPKLHKAVFEASAKFFALPGEEKMKLDAQRMVGFRGYNAMATQSYESGAESGKDVVRDLKEGFFASTDLPLTHPLVTSGRFLQGPNVWPEAEHLAPEDFRVIVEEYHGEMLRLSHVVLDLIAATLPYGPHVFDELKGGDLMCLLRLLHYPPDPPMAEGEAHKKQFGSGEHTDFSLLTLLAQDEHPGLEVLDTETGDWVVVPPQDGVYIVNMADIMSMITGGDYKSSVHRVWNKNTEDRYSIVFFFDGNLDYKLRRLDGHEQPGIADKDVPTVEGHVRRRMTGSYNTSKQ</sequence>
<dbReference type="InterPro" id="IPR050231">
    <property type="entry name" value="Iron_ascorbate_oxido_reductase"/>
</dbReference>
<name>A0ABR2UJA1_9PEZI</name>
<evidence type="ECO:0000313" key="5">
    <source>
        <dbReference type="Proteomes" id="UP001408356"/>
    </source>
</evidence>
<keyword evidence="2" id="KW-0479">Metal-binding</keyword>
<dbReference type="InterPro" id="IPR027443">
    <property type="entry name" value="IPNS-like_sf"/>
</dbReference>
<feature type="domain" description="Fe2OG dioxygenase" evidence="3">
    <location>
        <begin position="192"/>
        <end position="300"/>
    </location>
</feature>
<dbReference type="Pfam" id="PF14226">
    <property type="entry name" value="DIOX_N"/>
    <property type="match status" value="1"/>
</dbReference>
<evidence type="ECO:0000256" key="1">
    <source>
        <dbReference type="ARBA" id="ARBA00008056"/>
    </source>
</evidence>
<organism evidence="4 5">
    <name type="scientific">Seiridium unicorne</name>
    <dbReference type="NCBI Taxonomy" id="138068"/>
    <lineage>
        <taxon>Eukaryota</taxon>
        <taxon>Fungi</taxon>
        <taxon>Dikarya</taxon>
        <taxon>Ascomycota</taxon>
        <taxon>Pezizomycotina</taxon>
        <taxon>Sordariomycetes</taxon>
        <taxon>Xylariomycetidae</taxon>
        <taxon>Amphisphaeriales</taxon>
        <taxon>Sporocadaceae</taxon>
        <taxon>Seiridium</taxon>
    </lineage>
</organism>
<protein>
    <recommendedName>
        <fullName evidence="3">Fe2OG dioxygenase domain-containing protein</fullName>
    </recommendedName>
</protein>
<dbReference type="PRINTS" id="PR00682">
    <property type="entry name" value="IPNSYNTHASE"/>
</dbReference>
<gene>
    <name evidence="4" type="ORF">SUNI508_11288</name>
</gene>
<reference evidence="4 5" key="1">
    <citation type="journal article" date="2024" name="J. Plant Pathol.">
        <title>Sequence and assembly of the genome of Seiridium unicorne, isolate CBS 538.82, causal agent of cypress canker disease.</title>
        <authorList>
            <person name="Scali E."/>
            <person name="Rocca G.D."/>
            <person name="Danti R."/>
            <person name="Garbelotto M."/>
            <person name="Barberini S."/>
            <person name="Baroncelli R."/>
            <person name="Emiliani G."/>
        </authorList>
    </citation>
    <scope>NUCLEOTIDE SEQUENCE [LARGE SCALE GENOMIC DNA]</scope>
    <source>
        <strain evidence="4 5">BM-138-508</strain>
    </source>
</reference>
<dbReference type="InterPro" id="IPR005123">
    <property type="entry name" value="Oxoglu/Fe-dep_dioxygenase_dom"/>
</dbReference>
<dbReference type="InterPro" id="IPR026992">
    <property type="entry name" value="DIOX_N"/>
</dbReference>
<dbReference type="Pfam" id="PF03171">
    <property type="entry name" value="2OG-FeII_Oxy"/>
    <property type="match status" value="1"/>
</dbReference>
<evidence type="ECO:0000259" key="3">
    <source>
        <dbReference type="PROSITE" id="PS51471"/>
    </source>
</evidence>
<keyword evidence="2" id="KW-0560">Oxidoreductase</keyword>
<dbReference type="InterPro" id="IPR044861">
    <property type="entry name" value="IPNS-like_FE2OG_OXY"/>
</dbReference>
<keyword evidence="2" id="KW-0408">Iron</keyword>
<dbReference type="Proteomes" id="UP001408356">
    <property type="component" value="Unassembled WGS sequence"/>
</dbReference>
<dbReference type="EMBL" id="JARVKF010000427">
    <property type="protein sequence ID" value="KAK9414446.1"/>
    <property type="molecule type" value="Genomic_DNA"/>
</dbReference>
<evidence type="ECO:0000256" key="2">
    <source>
        <dbReference type="RuleBase" id="RU003682"/>
    </source>
</evidence>
<evidence type="ECO:0000313" key="4">
    <source>
        <dbReference type="EMBL" id="KAK9414446.1"/>
    </source>
</evidence>
<dbReference type="PROSITE" id="PS51471">
    <property type="entry name" value="FE2OG_OXY"/>
    <property type="match status" value="1"/>
</dbReference>
<dbReference type="SUPFAM" id="SSF51197">
    <property type="entry name" value="Clavaminate synthase-like"/>
    <property type="match status" value="1"/>
</dbReference>
<dbReference type="PANTHER" id="PTHR47990">
    <property type="entry name" value="2-OXOGLUTARATE (2OG) AND FE(II)-DEPENDENT OXYGENASE SUPERFAMILY PROTEIN-RELATED"/>
    <property type="match status" value="1"/>
</dbReference>
<keyword evidence="5" id="KW-1185">Reference proteome</keyword>
<dbReference type="Gene3D" id="2.60.120.330">
    <property type="entry name" value="B-lactam Antibiotic, Isopenicillin N Synthase, Chain"/>
    <property type="match status" value="1"/>
</dbReference>
<comment type="caution">
    <text evidence="4">The sequence shown here is derived from an EMBL/GenBank/DDBJ whole genome shotgun (WGS) entry which is preliminary data.</text>
</comment>
<proteinExistence type="inferred from homology"/>